<dbReference type="PROSITE" id="PS50994">
    <property type="entry name" value="INTEGRASE"/>
    <property type="match status" value="1"/>
</dbReference>
<dbReference type="Gene3D" id="3.30.420.10">
    <property type="entry name" value="Ribonuclease H-like superfamily/Ribonuclease H"/>
    <property type="match status" value="1"/>
</dbReference>
<dbReference type="EMBL" id="PJMW01000002">
    <property type="protein sequence ID" value="PKV82548.1"/>
    <property type="molecule type" value="Genomic_DNA"/>
</dbReference>
<evidence type="ECO:0000313" key="9">
    <source>
        <dbReference type="EMBL" id="PKV98368.1"/>
    </source>
</evidence>
<dbReference type="InterPro" id="IPR048020">
    <property type="entry name" value="Transpos_IS3"/>
</dbReference>
<dbReference type="EMBL" id="PJMW01000002">
    <property type="protein sequence ID" value="PKV80573.1"/>
    <property type="molecule type" value="Genomic_DNA"/>
</dbReference>
<feature type="domain" description="Integrase catalytic" evidence="2">
    <location>
        <begin position="125"/>
        <end position="289"/>
    </location>
</feature>
<dbReference type="EMBL" id="PJMW01000002">
    <property type="protein sequence ID" value="PKV81176.1"/>
    <property type="molecule type" value="Genomic_DNA"/>
</dbReference>
<dbReference type="Pfam" id="PF13333">
    <property type="entry name" value="rve_2"/>
    <property type="match status" value="1"/>
</dbReference>
<dbReference type="Pfam" id="PF13276">
    <property type="entry name" value="HTH_21"/>
    <property type="match status" value="1"/>
</dbReference>
<gene>
    <name evidence="9" type="ORF">ATK86_0386</name>
    <name evidence="10" type="ORF">ATK86_0769</name>
    <name evidence="3" type="ORF">ATK86_1461</name>
    <name evidence="4" type="ORF">ATK86_5002</name>
    <name evidence="5" type="ORF">ATK86_5639</name>
    <name evidence="6" type="ORF">ATK86_6434</name>
    <name evidence="7" type="ORF">ATK86_6582</name>
    <name evidence="8" type="ORF">ATK86_7038</name>
</gene>
<dbReference type="EMBL" id="PJMW01000002">
    <property type="protein sequence ID" value="PKV81955.1"/>
    <property type="molecule type" value="Genomic_DNA"/>
</dbReference>
<dbReference type="EMBL" id="PJMW01000002">
    <property type="protein sequence ID" value="PKV82097.1"/>
    <property type="molecule type" value="Genomic_DNA"/>
</dbReference>
<evidence type="ECO:0000313" key="8">
    <source>
        <dbReference type="EMBL" id="PKV82548.1"/>
    </source>
</evidence>
<evidence type="ECO:0000313" key="3">
    <source>
        <dbReference type="EMBL" id="PKV77132.1"/>
    </source>
</evidence>
<dbReference type="PANTHER" id="PTHR46889:SF4">
    <property type="entry name" value="TRANSPOSASE INSO FOR INSERTION SEQUENCE ELEMENT IS911B-RELATED"/>
    <property type="match status" value="1"/>
</dbReference>
<sequence length="297" mass="33697">MIVRFVNEYPQHPVELVLRVLGIASSTYYGWLRQAKAPSRRKLADQELLAEIVDIHTSSGGTYGSPRVHAMLARRGFSVGRKRVERLMRSAGLQGAFLRKKWRLGSTRQDRRAAPAPDLVNRDFTAGEPDRLWVADATRIVCGEGVFWLAAVRDAFSNRIVGWKCSDRCDTELVLGALEYAVWTRDVRDGQLVHHSDRGSTYTAIRFANRLADNGIAQSMGSVGDSYDNALMENFFSTLKTELVYRNSWRTREDAENALFAYIDGWYNTQRIQKRLGWQSPDEYEASYHGQVPAGTR</sequence>
<dbReference type="InterPro" id="IPR050900">
    <property type="entry name" value="Transposase_IS3/IS150/IS904"/>
</dbReference>
<dbReference type="GO" id="GO:0015074">
    <property type="term" value="P:DNA integration"/>
    <property type="evidence" value="ECO:0007669"/>
    <property type="project" value="InterPro"/>
</dbReference>
<evidence type="ECO:0000313" key="5">
    <source>
        <dbReference type="EMBL" id="PKV81176.1"/>
    </source>
</evidence>
<evidence type="ECO:0000313" key="11">
    <source>
        <dbReference type="Proteomes" id="UP000233766"/>
    </source>
</evidence>
<evidence type="ECO:0000313" key="10">
    <source>
        <dbReference type="EMBL" id="PKV98742.1"/>
    </source>
</evidence>
<accession>A0A2N3WWX8</accession>
<proteinExistence type="predicted"/>
<dbReference type="InterPro" id="IPR001584">
    <property type="entry name" value="Integrase_cat-core"/>
</dbReference>
<evidence type="ECO:0000313" key="4">
    <source>
        <dbReference type="EMBL" id="PKV80573.1"/>
    </source>
</evidence>
<dbReference type="NCBIfam" id="NF033516">
    <property type="entry name" value="transpos_IS3"/>
    <property type="match status" value="1"/>
</dbReference>
<dbReference type="OrthoDB" id="4469055at2"/>
<dbReference type="EMBL" id="PJMW01000001">
    <property type="protein sequence ID" value="PKV98742.1"/>
    <property type="molecule type" value="Genomic_DNA"/>
</dbReference>
<dbReference type="EMBL" id="PJMW01000001">
    <property type="protein sequence ID" value="PKV98368.1"/>
    <property type="molecule type" value="Genomic_DNA"/>
</dbReference>
<protein>
    <submittedName>
        <fullName evidence="9">Transposase InsO family protein</fullName>
    </submittedName>
</protein>
<evidence type="ECO:0000313" key="7">
    <source>
        <dbReference type="EMBL" id="PKV82097.1"/>
    </source>
</evidence>
<comment type="function">
    <text evidence="1">Involved in the transposition of the insertion sequence.</text>
</comment>
<dbReference type="Pfam" id="PF00665">
    <property type="entry name" value="rve"/>
    <property type="match status" value="1"/>
</dbReference>
<organism evidence="9 11">
    <name type="scientific">Nocardia fluminea</name>
    <dbReference type="NCBI Taxonomy" id="134984"/>
    <lineage>
        <taxon>Bacteria</taxon>
        <taxon>Bacillati</taxon>
        <taxon>Actinomycetota</taxon>
        <taxon>Actinomycetes</taxon>
        <taxon>Mycobacteriales</taxon>
        <taxon>Nocardiaceae</taxon>
        <taxon>Nocardia</taxon>
    </lineage>
</organism>
<evidence type="ECO:0000259" key="2">
    <source>
        <dbReference type="PROSITE" id="PS50994"/>
    </source>
</evidence>
<evidence type="ECO:0000313" key="6">
    <source>
        <dbReference type="EMBL" id="PKV81955.1"/>
    </source>
</evidence>
<dbReference type="EMBL" id="PJMW01000002">
    <property type="protein sequence ID" value="PKV77132.1"/>
    <property type="molecule type" value="Genomic_DNA"/>
</dbReference>
<comment type="caution">
    <text evidence="9">The sequence shown here is derived from an EMBL/GenBank/DDBJ whole genome shotgun (WGS) entry which is preliminary data.</text>
</comment>
<dbReference type="InterPro" id="IPR036397">
    <property type="entry name" value="RNaseH_sf"/>
</dbReference>
<evidence type="ECO:0000256" key="1">
    <source>
        <dbReference type="ARBA" id="ARBA00002286"/>
    </source>
</evidence>
<name>A0A2N3WWX8_9NOCA</name>
<dbReference type="SUPFAM" id="SSF53098">
    <property type="entry name" value="Ribonuclease H-like"/>
    <property type="match status" value="1"/>
</dbReference>
<dbReference type="InterPro" id="IPR012337">
    <property type="entry name" value="RNaseH-like_sf"/>
</dbReference>
<dbReference type="AlphaFoldDB" id="A0A2N3WWX8"/>
<dbReference type="Proteomes" id="UP000233766">
    <property type="component" value="Unassembled WGS sequence"/>
</dbReference>
<dbReference type="GO" id="GO:0003676">
    <property type="term" value="F:nucleic acid binding"/>
    <property type="evidence" value="ECO:0007669"/>
    <property type="project" value="InterPro"/>
</dbReference>
<keyword evidence="11" id="KW-1185">Reference proteome</keyword>
<dbReference type="PANTHER" id="PTHR46889">
    <property type="entry name" value="TRANSPOSASE INSF FOR INSERTION SEQUENCE IS3B-RELATED"/>
    <property type="match status" value="1"/>
</dbReference>
<dbReference type="InterPro" id="IPR025948">
    <property type="entry name" value="HTH-like_dom"/>
</dbReference>
<reference evidence="9 11" key="1">
    <citation type="submission" date="2017-12" db="EMBL/GenBank/DDBJ databases">
        <title>Sequencing the genomes of 1000 Actinobacteria strains.</title>
        <authorList>
            <person name="Klenk H.-P."/>
        </authorList>
    </citation>
    <scope>NUCLEOTIDE SEQUENCE [LARGE SCALE GENOMIC DNA]</scope>
    <source>
        <strain evidence="9 11">DSM 44489</strain>
    </source>
</reference>